<dbReference type="VEuPathDB" id="TriTrypDB:LtaPh_3515151"/>
<evidence type="ECO:0000313" key="3">
    <source>
        <dbReference type="EMBL" id="GET92651.1"/>
    </source>
</evidence>
<dbReference type="Proteomes" id="UP000419144">
    <property type="component" value="Unassembled WGS sequence"/>
</dbReference>
<reference evidence="3" key="1">
    <citation type="submission" date="2019-11" db="EMBL/GenBank/DDBJ databases">
        <title>Leishmania tarentolae CDS.</title>
        <authorList>
            <person name="Goto Y."/>
            <person name="Yamagishi J."/>
        </authorList>
    </citation>
    <scope>NUCLEOTIDE SEQUENCE [LARGE SCALE GENOMIC DNA]</scope>
    <source>
        <strain evidence="3">Parrot Tar II</strain>
    </source>
</reference>
<feature type="compositionally biased region" description="Basic and acidic residues" evidence="2">
    <location>
        <begin position="346"/>
        <end position="357"/>
    </location>
</feature>
<feature type="region of interest" description="Disordered" evidence="2">
    <location>
        <begin position="2752"/>
        <end position="2776"/>
    </location>
</feature>
<feature type="region of interest" description="Disordered" evidence="2">
    <location>
        <begin position="949"/>
        <end position="969"/>
    </location>
</feature>
<feature type="coiled-coil region" evidence="1">
    <location>
        <begin position="2451"/>
        <end position="2562"/>
    </location>
</feature>
<dbReference type="EMBL" id="BLBS01000056">
    <property type="protein sequence ID" value="GET92651.1"/>
    <property type="molecule type" value="Genomic_DNA"/>
</dbReference>
<keyword evidence="1" id="KW-0175">Coiled coil</keyword>
<gene>
    <name evidence="3" type="ORF">LtaPh_3515151</name>
</gene>
<keyword evidence="4" id="KW-1185">Reference proteome</keyword>
<feature type="region of interest" description="Disordered" evidence="2">
    <location>
        <begin position="833"/>
        <end position="852"/>
    </location>
</feature>
<feature type="region of interest" description="Disordered" evidence="2">
    <location>
        <begin position="1"/>
        <end position="98"/>
    </location>
</feature>
<feature type="coiled-coil region" evidence="1">
    <location>
        <begin position="3008"/>
        <end position="3042"/>
    </location>
</feature>
<feature type="region of interest" description="Disordered" evidence="2">
    <location>
        <begin position="615"/>
        <end position="636"/>
    </location>
</feature>
<feature type="compositionally biased region" description="Low complexity" evidence="2">
    <location>
        <begin position="615"/>
        <end position="627"/>
    </location>
</feature>
<feature type="compositionally biased region" description="Polar residues" evidence="2">
    <location>
        <begin position="838"/>
        <end position="849"/>
    </location>
</feature>
<feature type="coiled-coil region" evidence="1">
    <location>
        <begin position="2640"/>
        <end position="2692"/>
    </location>
</feature>
<evidence type="ECO:0000313" key="4">
    <source>
        <dbReference type="Proteomes" id="UP000419144"/>
    </source>
</evidence>
<sequence>MSDRNTPRPKGRQCRSDYATPISNRRRPYLNLSALSTETSTSRTPAPRDCSTERKADPSTRRRSSMLSALRIPVHEEPEDEAQDSPAPYTTSPFRGASPSIVSMARAGSISSENVPPPQDIQHIEGQLWYITGKNGPGKKHAPAQWVVCEDQRLSVYSSWAKSSRLVEETRFERVRILFDLLHPHRHPEVMGSGAPQTRRMTIHRNRPRTAAELRYAFQIRDPCSAKTLAGYHYFGVECVMCDPLTLRLRRSLSIFCTDDQDDYRKWIDFWEEMQVRYPMLRNRNTAAMSMDMSSVLMSECAFLPQVMNPAVRGKSEKDTDALSSTGLPSPITGDDDSLATTRVPKPTDGEHERSLWKDSTPPLRIASPGSASTGSVSGSLLGSVAAGGEEAETGGSDQWLALLVDAEQQSREGIEFMETSTRSVLGANQVLRDLFYHVVPTATFSSSVAAVCSKDENDVSDDAANRETVGDGDIRHALQTELRALCAALEMAKNQAFTPATVTEVSIPAESAAAGNQVLLEAYERELAELQAQNATLRRELHTHAATAAERVDKALSEWTLTGAIDAAVSDAENIGTGYEVADVSADRQRYLAADEALVRALVEAALARKSSTAALDSSGSASSSAQVNTWGESSSAPQAFHTTLSTDADGDVGTITAGCPLGTASDPGQLCQAHSGEMQLSVASTVPGDSTASLPSLVQQRLSTFATEHGRRLERTDLARYLSTHRSSLLYHVVDEIAAAFKGFVDAPHIATDISNPDDSVATSAQTAAPVSSWLFVLHRCLHRLGATAVVCRAGDSNPSSLASADVGGPATAATRAAEAAVAGDDASRCRLPAEASSNTRQSSSLPPLTDEEMTIVHDLHDSSRDVVAWIRDLLSEKQQYEMCMTALDSLTCRHKVFCPLKERQRELEKATARCEAVSTAACPSGAARKHSEDANPDNFLLEAAAASSVTDNDREDSEKPTAASSDGLEAQCRLKARLRHAMAAFDSTYQEAAELRRLLIAVLYGGEKVLQGVDSADVVVSWAMTNAAAAYETSRSAKEVGADDVDKLRGAAESSVVARAREDVLANTFTPAVLQACADTLIGASSIQNMVHSLQMTLGRCPETHSMPRWVEGVAHVPLLSQESVCALLQELQQRFAAEQDRCNELVGEVMLISSSLACSGSGPLMPAYSTEIAAAANASVMTNEALKAWTADAKHTNEVVSGQQRDDHETVEAKSDTCLSNLPVEMAAETAPHEAVHARLVAALSEDAKTRDLRSAALHIENSLLPNLAATIGGTQAALWWTVGVLLRHGAGAGVPSLEALLALPNVTHVDPPNVIAFSEADGSSLGVRVRLAGGAAEELLNGCEKATRERREWMQQLLQWLKDFTPAYRSGTGPEPASVLRCDASTAHETYAKLLEELAAAESEHMNIVGAVEALLWKTNCVRSISVPEMSDESGDADKAVLAAAAVADIAATLHLPEAHVSVTAASVDPVKRLVHVSATIAHHPRELTRASVLVTVHTCTFVRLQEALRHTSVDPVAIASVTGEQSTSQPATVDSSEGIDALNQLAKSLQHRAAKMASVIEFEKGVLTLLPKPQETVMAHAGMPTIDAAPACKAGQALAGMLGDTLGIRISEADTQMTSTGSEALNSLASYLEKIHDAALPALHDRNSHSGNASLEKLRTAVNELHDFALQQLTEVELELLPSLHNHIDKPWPEALEIADLRHIHLILEHLANRTNRATPTHSTADRFNDLRAIAQALNLPPDAYAGERDGECVPTTEQLAERAGAVMSARAEEAAGLRAIAQALDLLPDVCGGDWSDKVSPKCSEVVLAVDALVERSRRFSGTASLDRDEGEAAVRVLVTLWEAVEEAGVVTTDLEDGWWSVSGRSRWDIGSRLVGALSAAVEVSRENLADVSERIRLFEDKLVDVERDHNESRETITAAVEKLRGGLEEVSTDGSGEMSPPSSSGSTVCGPLFASLRQLTSEVTDVAYVLRRVKQMLEEHNAEEKCMPELEEVSFPVSRPGGCDTSEAGKVLTYEDVVAGVRAKVAALRKERARRIEIDAAMKNFLSTVTDRSTFSEDQPMPLPSSLVSRRCVKPKAKPQPADLDSSVSEEFSLPRTPLLLSTNSGNPDALLGCSGSISVPLSHCASTEALGKVHQQVNQAENVIRTMRAAVAFTYGALGGDDDVVHTSDIEAVRLLIELAQSTSESIEFLKKLLDPLEESEALTGRREQLAHLVGRIKQKLDGGSGGAMSSLFQAMDECMQSLYNGTTFSRRSRGSSVSRHLARKKKPLAPELAFTKGFHLTQQAMHHRDSSASSLSSTLRVLPPPPPSPTRSIEDFEKKIVYHMQELDSLRRGCSVALRTLDSSLNVSDMDCNAMIMNLVGCCNDVQAAMQITDAVFEDDDMISEVSAAASSYRASNPSACEHSLTMRCSVLVRAVTSLDKLCASMRNTQANMEKQQRFLIHNEAQNTGELRRALVELEEQLRSSNAERLELQKEKEGMEKKVAELSHALQSMQGEFTNLQGVRDDLETSLVQFKRQYAKDNDELHHAEEKINSFSNRATTLERVLEEAEDAVRKVLGPCQQIYLAVVGREMPMPAILAEDREQEVLLPALNAITKALQSAVEEMSWFATGDAGIAAVFAEERKHAAQQTATLKTELASVAEAKEEAEARAKAVMKHLKQTEDALEEEVTKLKRALRNSEAMMEDNEIYHQRQLRQAQAAAEDQLLSIQQRLDRAMCAQTEEMQLREASEGNVQKLRGALAEAESRLAQQQRDADEDTTQQRKGSMHHINSLEAEFAAERSHSKELALALDRAKRDSEDAVRALEAEAKEKEKLAEELADTRAQLHARNDELTTICMRIASTGLTSSIKSSAFSSTSPVGAMALLKELLDRVSTLQGALEAQETARQQRRTRGTQSEDAVTETLEAFSAIWSAAVKAGGTPALLNEAWLTPADKADVVSKALMCDDSLKLDDLAATRQTLLDLLCHSQLRYLERPAALEPLEKATTAALVQAYHETMKDCYEAQHAALERDLRDAQCRIQGLLARVQEQETKHAMEAAEVEMRVGRMREMVQSKLMADEIAEQHMRETEAAVHAHFVL</sequence>
<feature type="region of interest" description="Disordered" evidence="2">
    <location>
        <begin position="314"/>
        <end position="378"/>
    </location>
</feature>
<proteinExistence type="predicted"/>
<organism evidence="3 4">
    <name type="scientific">Leishmania tarentolae</name>
    <name type="common">Sauroleishmania tarentolae</name>
    <dbReference type="NCBI Taxonomy" id="5689"/>
    <lineage>
        <taxon>Eukaryota</taxon>
        <taxon>Discoba</taxon>
        <taxon>Euglenozoa</taxon>
        <taxon>Kinetoplastea</taxon>
        <taxon>Metakinetoplastina</taxon>
        <taxon>Trypanosomatida</taxon>
        <taxon>Trypanosomatidae</taxon>
        <taxon>Leishmaniinae</taxon>
        <taxon>Leishmania</taxon>
        <taxon>lizard Leishmania</taxon>
    </lineage>
</organism>
<feature type="coiled-coil region" evidence="1">
    <location>
        <begin position="476"/>
        <end position="548"/>
    </location>
</feature>
<evidence type="ECO:0008006" key="5">
    <source>
        <dbReference type="Google" id="ProtNLM"/>
    </source>
</evidence>
<name>A0A640KTQ1_LEITA</name>
<dbReference type="OrthoDB" id="265554at2759"/>
<protein>
    <recommendedName>
        <fullName evidence="5">PH domain-containing protein</fullName>
    </recommendedName>
</protein>
<dbReference type="PANTHER" id="PTHR45615:SF66">
    <property type="entry name" value="CARD DOMAIN-CONTAINING PROTEIN"/>
    <property type="match status" value="1"/>
</dbReference>
<dbReference type="PANTHER" id="PTHR45615">
    <property type="entry name" value="MYOSIN HEAVY CHAIN, NON-MUSCLE"/>
    <property type="match status" value="1"/>
</dbReference>
<evidence type="ECO:0000256" key="2">
    <source>
        <dbReference type="SAM" id="MobiDB-lite"/>
    </source>
</evidence>
<feature type="compositionally biased region" description="Polar residues" evidence="2">
    <location>
        <begin position="33"/>
        <end position="44"/>
    </location>
</feature>
<comment type="caution">
    <text evidence="3">The sequence shown here is derived from an EMBL/GenBank/DDBJ whole genome shotgun (WGS) entry which is preliminary data.</text>
</comment>
<feature type="region of interest" description="Disordered" evidence="2">
    <location>
        <begin position="2296"/>
        <end position="2322"/>
    </location>
</feature>
<feature type="coiled-coil region" evidence="1">
    <location>
        <begin position="2797"/>
        <end position="2841"/>
    </location>
</feature>
<evidence type="ECO:0000256" key="1">
    <source>
        <dbReference type="SAM" id="Coils"/>
    </source>
</evidence>
<feature type="compositionally biased region" description="Basic and acidic residues" evidence="2">
    <location>
        <begin position="50"/>
        <end position="60"/>
    </location>
</feature>
<accession>A0A640KTQ1</accession>
<feature type="compositionally biased region" description="Low complexity" evidence="2">
    <location>
        <begin position="367"/>
        <end position="378"/>
    </location>
</feature>
<feature type="compositionally biased region" description="Low complexity" evidence="2">
    <location>
        <begin position="2301"/>
        <end position="2311"/>
    </location>
</feature>